<dbReference type="EMBL" id="KE145352">
    <property type="protein sequence ID" value="EPE36859.1"/>
    <property type="molecule type" value="Genomic_DNA"/>
</dbReference>
<keyword evidence="5 8" id="KW-0804">Transcription</keyword>
<evidence type="ECO:0000313" key="10">
    <source>
        <dbReference type="EMBL" id="EPE36859.1"/>
    </source>
</evidence>
<dbReference type="PANTHER" id="PTHR13321">
    <property type="entry name" value="MEDIATOR OF RNA POLYMERASE II TRANSCRIPTION, SUBUNIT 18"/>
    <property type="match status" value="1"/>
</dbReference>
<feature type="compositionally biased region" description="Polar residues" evidence="9">
    <location>
        <begin position="107"/>
        <end position="117"/>
    </location>
</feature>
<dbReference type="AlphaFoldDB" id="S3DI92"/>
<evidence type="ECO:0000256" key="2">
    <source>
        <dbReference type="ARBA" id="ARBA00009814"/>
    </source>
</evidence>
<dbReference type="GO" id="GO:0006369">
    <property type="term" value="P:termination of RNA polymerase II transcription"/>
    <property type="evidence" value="ECO:0007669"/>
    <property type="project" value="TreeGrafter"/>
</dbReference>
<evidence type="ECO:0000256" key="5">
    <source>
        <dbReference type="ARBA" id="ARBA00023163"/>
    </source>
</evidence>
<dbReference type="STRING" id="1116229.S3DI92"/>
<dbReference type="HOGENOM" id="CLU_042562_0_0_1"/>
<comment type="similarity">
    <text evidence="2 8">Belongs to the Mediator complex subunit 18 family.</text>
</comment>
<evidence type="ECO:0000256" key="3">
    <source>
        <dbReference type="ARBA" id="ARBA00019612"/>
    </source>
</evidence>
<dbReference type="OrthoDB" id="5348092at2759"/>
<gene>
    <name evidence="8" type="primary">MED18</name>
    <name evidence="10" type="ORF">GLAREA_09022</name>
</gene>
<evidence type="ECO:0000256" key="1">
    <source>
        <dbReference type="ARBA" id="ARBA00004123"/>
    </source>
</evidence>
<evidence type="ECO:0000313" key="11">
    <source>
        <dbReference type="Proteomes" id="UP000016922"/>
    </source>
</evidence>
<comment type="subunit">
    <text evidence="8">Component of the Mediator complex.</text>
</comment>
<dbReference type="KEGG" id="glz:GLAREA_09022"/>
<keyword evidence="8" id="KW-0010">Activator</keyword>
<dbReference type="GO" id="GO:0016592">
    <property type="term" value="C:mediator complex"/>
    <property type="evidence" value="ECO:0007669"/>
    <property type="project" value="InterPro"/>
</dbReference>
<dbReference type="OMA" id="MHEIFLT"/>
<dbReference type="GO" id="GO:0003712">
    <property type="term" value="F:transcription coregulator activity"/>
    <property type="evidence" value="ECO:0007669"/>
    <property type="project" value="InterPro"/>
</dbReference>
<evidence type="ECO:0000256" key="6">
    <source>
        <dbReference type="ARBA" id="ARBA00023242"/>
    </source>
</evidence>
<dbReference type="InterPro" id="IPR019095">
    <property type="entry name" value="Mediator_Med18"/>
</dbReference>
<dbReference type="GO" id="GO:0070847">
    <property type="term" value="C:core mediator complex"/>
    <property type="evidence" value="ECO:0007669"/>
    <property type="project" value="TreeGrafter"/>
</dbReference>
<name>S3DI92_GLAL2</name>
<dbReference type="Proteomes" id="UP000016922">
    <property type="component" value="Unassembled WGS sequence"/>
</dbReference>
<keyword evidence="4 8" id="KW-0805">Transcription regulation</keyword>
<dbReference type="Gene3D" id="2.40.320.10">
    <property type="entry name" value="Hypothetical Protein Pfu-838710-001"/>
    <property type="match status" value="1"/>
</dbReference>
<comment type="subcellular location">
    <subcellularLocation>
        <location evidence="1 8">Nucleus</location>
    </subcellularLocation>
</comment>
<organism evidence="10 11">
    <name type="scientific">Glarea lozoyensis (strain ATCC 20868 / MF5171)</name>
    <dbReference type="NCBI Taxonomy" id="1116229"/>
    <lineage>
        <taxon>Eukaryota</taxon>
        <taxon>Fungi</taxon>
        <taxon>Dikarya</taxon>
        <taxon>Ascomycota</taxon>
        <taxon>Pezizomycotina</taxon>
        <taxon>Leotiomycetes</taxon>
        <taxon>Helotiales</taxon>
        <taxon>Helotiaceae</taxon>
        <taxon>Glarea</taxon>
    </lineage>
</organism>
<proteinExistence type="inferred from homology"/>
<keyword evidence="11" id="KW-1185">Reference proteome</keyword>
<evidence type="ECO:0000256" key="7">
    <source>
        <dbReference type="ARBA" id="ARBA00032012"/>
    </source>
</evidence>
<dbReference type="eggNOG" id="ENOG502RI2G">
    <property type="taxonomic scope" value="Eukaryota"/>
</dbReference>
<protein>
    <recommendedName>
        <fullName evidence="3 8">Mediator of RNA polymerase II transcription subunit 18</fullName>
    </recommendedName>
    <alternativeName>
        <fullName evidence="7 8">Mediator complex subunit 18</fullName>
    </alternativeName>
</protein>
<feature type="region of interest" description="Disordered" evidence="9">
    <location>
        <begin position="95"/>
        <end position="126"/>
    </location>
</feature>
<evidence type="ECO:0000256" key="4">
    <source>
        <dbReference type="ARBA" id="ARBA00023015"/>
    </source>
</evidence>
<keyword evidence="6 8" id="KW-0539">Nucleus</keyword>
<dbReference type="PANTHER" id="PTHR13321:SF2">
    <property type="entry name" value="MEDIATOR OF RNA POLYMERASE II TRANSCRIPTION SUBUNIT 18"/>
    <property type="match status" value="1"/>
</dbReference>
<dbReference type="Pfam" id="PF09637">
    <property type="entry name" value="Med18"/>
    <property type="match status" value="1"/>
</dbReference>
<accession>S3DI92</accession>
<evidence type="ECO:0000256" key="9">
    <source>
        <dbReference type="SAM" id="MobiDB-lite"/>
    </source>
</evidence>
<comment type="function">
    <text evidence="8">Component of the Mediator complex, a coactivator involved in the regulated transcription of nearly all RNA polymerase II-dependent genes. Mediator functions as a bridge to convey information from gene-specific regulatory proteins to the basal RNA polymerase II transcription machinery. Mediator is recruited to promoters by direct interactions with regulatory proteins and serves as a scaffold for the assembly of a functional preinitiation complex with RNA polymerase II and the general transcription factors.</text>
</comment>
<sequence length="264" mass="30156">MHELFLTASVPNDDLTRAVRILQGFCGMKPQAFLCRRLMWEGPRLRTGLKGIPGDVISKQTPAKQPLWKTLHEQLVRQSYVVALVYEIEKGAFGQSTEQQDERPNHSLPSTCDQSPGTLRWNELPDPVDARPVNTRAMLQIDNERGLCSTMKSIGYRFTGQMVQECYRFINGNVIFDLSRYLQLPDDSQASDYNSPLPAFETLTPFDEENKWILMISVRVVNGKDPDQAQQAVSELMTTRSEFEGCFNFHMVARLTMDTRTRMT</sequence>
<evidence type="ECO:0000256" key="8">
    <source>
        <dbReference type="RuleBase" id="RU364150"/>
    </source>
</evidence>
<dbReference type="GO" id="GO:0006357">
    <property type="term" value="P:regulation of transcription by RNA polymerase II"/>
    <property type="evidence" value="ECO:0007669"/>
    <property type="project" value="InterPro"/>
</dbReference>
<reference evidence="10 11" key="1">
    <citation type="journal article" date="2013" name="BMC Genomics">
        <title>Genomics-driven discovery of the pneumocandin biosynthetic gene cluster in the fungus Glarea lozoyensis.</title>
        <authorList>
            <person name="Chen L."/>
            <person name="Yue Q."/>
            <person name="Zhang X."/>
            <person name="Xiang M."/>
            <person name="Wang C."/>
            <person name="Li S."/>
            <person name="Che Y."/>
            <person name="Ortiz-Lopez F.J."/>
            <person name="Bills G.F."/>
            <person name="Liu X."/>
            <person name="An Z."/>
        </authorList>
    </citation>
    <scope>NUCLEOTIDE SEQUENCE [LARGE SCALE GENOMIC DNA]</scope>
    <source>
        <strain evidence="11">ATCC 20868 / MF5171</strain>
    </source>
</reference>
<dbReference type="GeneID" id="19468070"/>
<dbReference type="RefSeq" id="XP_008076174.1">
    <property type="nucleotide sequence ID" value="XM_008077983.1"/>
</dbReference>